<comment type="similarity">
    <text evidence="1">Belongs to the short-chain dehydrogenases/reductases (SDR) family.</text>
</comment>
<dbReference type="GeneID" id="107117365"/>
<keyword evidence="4" id="KW-1185">Reference proteome</keyword>
<feature type="region of interest" description="Disordered" evidence="3">
    <location>
        <begin position="206"/>
        <end position="303"/>
    </location>
</feature>
<dbReference type="Gene3D" id="3.40.50.720">
    <property type="entry name" value="NAD(P)-binding Rossmann-like Domain"/>
    <property type="match status" value="1"/>
</dbReference>
<dbReference type="Proteomes" id="UP000694871">
    <property type="component" value="Unplaced"/>
</dbReference>
<name>A0ABM1KML4_GEKJA</name>
<dbReference type="InterPro" id="IPR002347">
    <property type="entry name" value="SDR_fam"/>
</dbReference>
<organism evidence="4 5">
    <name type="scientific">Gekko japonicus</name>
    <name type="common">Schlegel's Japanese gecko</name>
    <dbReference type="NCBI Taxonomy" id="146911"/>
    <lineage>
        <taxon>Eukaryota</taxon>
        <taxon>Metazoa</taxon>
        <taxon>Chordata</taxon>
        <taxon>Craniata</taxon>
        <taxon>Vertebrata</taxon>
        <taxon>Euteleostomi</taxon>
        <taxon>Lepidosauria</taxon>
        <taxon>Squamata</taxon>
        <taxon>Bifurcata</taxon>
        <taxon>Gekkota</taxon>
        <taxon>Gekkonidae</taxon>
        <taxon>Gekkoninae</taxon>
        <taxon>Gekko</taxon>
    </lineage>
</organism>
<proteinExistence type="inferred from homology"/>
<dbReference type="SUPFAM" id="SSF51735">
    <property type="entry name" value="NAD(P)-binding Rossmann-fold domains"/>
    <property type="match status" value="1"/>
</dbReference>
<gene>
    <name evidence="5" type="primary">HSD17B10</name>
</gene>
<keyword evidence="2" id="KW-0560">Oxidoreductase</keyword>
<evidence type="ECO:0000256" key="1">
    <source>
        <dbReference type="ARBA" id="ARBA00006484"/>
    </source>
</evidence>
<dbReference type="Pfam" id="PF00106">
    <property type="entry name" value="adh_short"/>
    <property type="match status" value="1"/>
</dbReference>
<feature type="compositionally biased region" description="Basic and acidic residues" evidence="3">
    <location>
        <begin position="238"/>
        <end position="257"/>
    </location>
</feature>
<dbReference type="InterPro" id="IPR036291">
    <property type="entry name" value="NAD(P)-bd_dom_sf"/>
</dbReference>
<dbReference type="PANTHER" id="PTHR43658:SF8">
    <property type="entry name" value="17-BETA-HYDROXYSTEROID DEHYDROGENASE 14-RELATED"/>
    <property type="match status" value="1"/>
</dbReference>
<protein>
    <submittedName>
        <fullName evidence="5">3-hydroxyacyl-CoA dehydrogenase type-2 isoform X1</fullName>
    </submittedName>
</protein>
<feature type="compositionally biased region" description="Pro residues" evidence="3">
    <location>
        <begin position="215"/>
        <end position="227"/>
    </location>
</feature>
<dbReference type="PRINTS" id="PR00081">
    <property type="entry name" value="GDHRDH"/>
</dbReference>
<dbReference type="RefSeq" id="XP_015274951.1">
    <property type="nucleotide sequence ID" value="XM_015419465.1"/>
</dbReference>
<dbReference type="PANTHER" id="PTHR43658">
    <property type="entry name" value="SHORT-CHAIN DEHYDROGENASE/REDUCTASE"/>
    <property type="match status" value="1"/>
</dbReference>
<reference evidence="5" key="1">
    <citation type="submission" date="2025-08" db="UniProtKB">
        <authorList>
            <consortium name="RefSeq"/>
        </authorList>
    </citation>
    <scope>IDENTIFICATION</scope>
</reference>
<sequence length="326" mass="33497">MSAALRSVKGMVGLVTGGASGLGRATAERLVQQGGSAVLLDLPKSEGETVATSLGERCVFAPADVTSESDVKAALALTQEKFGRLDVTVNCAGVAVAFKTYNMKKDTPHNLEDFQRVINVNIAGTFNVIRLAAGLMGRNEPDADGHRGVIVNTASVAAFEGRPGGLLGFQGRHCGNDPAHRTGFGPYGDPSRHHCTRPVCNPPAVVASRKGADVPGPPGALPEPPGGPGGVCSSGAVHRGESDAQRRSDPAGRRDPDAALSSRPRPGRTGRGPPLPSGSPGGGVCPLPPGGPQQRDFEPADGSRRFRLAGMGAGQANDQRMELLTN</sequence>
<evidence type="ECO:0000313" key="5">
    <source>
        <dbReference type="RefSeq" id="XP_015274951.1"/>
    </source>
</evidence>
<evidence type="ECO:0000256" key="2">
    <source>
        <dbReference type="ARBA" id="ARBA00023002"/>
    </source>
</evidence>
<accession>A0ABM1KML4</accession>
<evidence type="ECO:0000313" key="4">
    <source>
        <dbReference type="Proteomes" id="UP000694871"/>
    </source>
</evidence>
<evidence type="ECO:0000256" key="3">
    <source>
        <dbReference type="SAM" id="MobiDB-lite"/>
    </source>
</evidence>